<dbReference type="EMBL" id="BQKE01000009">
    <property type="protein sequence ID" value="GJM64966.1"/>
    <property type="molecule type" value="Genomic_DNA"/>
</dbReference>
<name>A0AAN4W5D0_9BACT</name>
<dbReference type="AlphaFoldDB" id="A0AAN4W5D0"/>
<comment type="caution">
    <text evidence="1">The sequence shown here is derived from an EMBL/GenBank/DDBJ whole genome shotgun (WGS) entry which is preliminary data.</text>
</comment>
<sequence>MKRFIHNFLDKSGFAALSLTAYNRCLDFFGIVEWHHINKTFFLVNSSLGTIWLIFKIHSEYRDYKNSKKIK</sequence>
<dbReference type="Proteomes" id="UP001310022">
    <property type="component" value="Unassembled WGS sequence"/>
</dbReference>
<proteinExistence type="predicted"/>
<keyword evidence="2" id="KW-1185">Reference proteome</keyword>
<dbReference type="RefSeq" id="WP_338240034.1">
    <property type="nucleotide sequence ID" value="NZ_BQKE01000009.1"/>
</dbReference>
<evidence type="ECO:0000313" key="1">
    <source>
        <dbReference type="EMBL" id="GJM64966.1"/>
    </source>
</evidence>
<protein>
    <submittedName>
        <fullName evidence="1">Uncharacterized protein</fullName>
    </submittedName>
</protein>
<organism evidence="1 2">
    <name type="scientific">Persicobacter diffluens</name>
    <dbReference type="NCBI Taxonomy" id="981"/>
    <lineage>
        <taxon>Bacteria</taxon>
        <taxon>Pseudomonadati</taxon>
        <taxon>Bacteroidota</taxon>
        <taxon>Cytophagia</taxon>
        <taxon>Cytophagales</taxon>
        <taxon>Persicobacteraceae</taxon>
        <taxon>Persicobacter</taxon>
    </lineage>
</organism>
<evidence type="ECO:0000313" key="2">
    <source>
        <dbReference type="Proteomes" id="UP001310022"/>
    </source>
</evidence>
<gene>
    <name evidence="1" type="ORF">PEDI_55180</name>
</gene>
<reference evidence="1 2" key="1">
    <citation type="submission" date="2021-12" db="EMBL/GenBank/DDBJ databases">
        <title>Genome sequencing of bacteria with rrn-lacking chromosome and rrn-plasmid.</title>
        <authorList>
            <person name="Anda M."/>
            <person name="Iwasaki W."/>
        </authorList>
    </citation>
    <scope>NUCLEOTIDE SEQUENCE [LARGE SCALE GENOMIC DNA]</scope>
    <source>
        <strain evidence="1 2">NBRC 15940</strain>
    </source>
</reference>
<accession>A0AAN4W5D0</accession>